<keyword evidence="1" id="KW-0472">Membrane</keyword>
<dbReference type="Proteomes" id="UP000228568">
    <property type="component" value="Unassembled WGS sequence"/>
</dbReference>
<dbReference type="EMBL" id="PFPK01000040">
    <property type="protein sequence ID" value="PIZ94518.1"/>
    <property type="molecule type" value="Genomic_DNA"/>
</dbReference>
<evidence type="ECO:0000313" key="3">
    <source>
        <dbReference type="Proteomes" id="UP000228568"/>
    </source>
</evidence>
<dbReference type="AlphaFoldDB" id="A0A2M7V768"/>
<proteinExistence type="predicted"/>
<keyword evidence="1" id="KW-1133">Transmembrane helix</keyword>
<evidence type="ECO:0000313" key="2">
    <source>
        <dbReference type="EMBL" id="PIZ94518.1"/>
    </source>
</evidence>
<feature type="transmembrane region" description="Helical" evidence="1">
    <location>
        <begin position="36"/>
        <end position="57"/>
    </location>
</feature>
<protein>
    <recommendedName>
        <fullName evidence="4">Cell division protein FtsL</fullName>
    </recommendedName>
</protein>
<gene>
    <name evidence="2" type="ORF">COX81_03385</name>
</gene>
<sequence length="123" mass="14210">MDTFMHKFQIKNKKKIKKIPGWAEDKQYSKLKGVRFFLISFLMVISIATIFGLFNVYQSMTTAIEQVQNAIYIKTELSDETINFEKYDKVKANLEIKNNASALTNVVDPFNMVSQEESAEITQ</sequence>
<evidence type="ECO:0000256" key="1">
    <source>
        <dbReference type="SAM" id="Phobius"/>
    </source>
</evidence>
<name>A0A2M7V768_9BACT</name>
<reference evidence="3" key="1">
    <citation type="submission" date="2017-09" db="EMBL/GenBank/DDBJ databases">
        <title>Depth-based differentiation of microbial function through sediment-hosted aquifers and enrichment of novel symbionts in the deep terrestrial subsurface.</title>
        <authorList>
            <person name="Probst A.J."/>
            <person name="Ladd B."/>
            <person name="Jarett J.K."/>
            <person name="Geller-Mcgrath D.E."/>
            <person name="Sieber C.M.K."/>
            <person name="Emerson J.B."/>
            <person name="Anantharaman K."/>
            <person name="Thomas B.C."/>
            <person name="Malmstrom R."/>
            <person name="Stieglmeier M."/>
            <person name="Klingl A."/>
            <person name="Woyke T."/>
            <person name="Ryan C.M."/>
            <person name="Banfield J.F."/>
        </authorList>
    </citation>
    <scope>NUCLEOTIDE SEQUENCE [LARGE SCALE GENOMIC DNA]</scope>
</reference>
<organism evidence="2 3">
    <name type="scientific">Candidatus Magasanikbacteria bacterium CG_4_10_14_0_2_um_filter_37_12</name>
    <dbReference type="NCBI Taxonomy" id="1974637"/>
    <lineage>
        <taxon>Bacteria</taxon>
        <taxon>Candidatus Magasanikiibacteriota</taxon>
    </lineage>
</organism>
<accession>A0A2M7V768</accession>
<comment type="caution">
    <text evidence="2">The sequence shown here is derived from an EMBL/GenBank/DDBJ whole genome shotgun (WGS) entry which is preliminary data.</text>
</comment>
<keyword evidence="1" id="KW-0812">Transmembrane</keyword>
<evidence type="ECO:0008006" key="4">
    <source>
        <dbReference type="Google" id="ProtNLM"/>
    </source>
</evidence>